<comment type="similarity">
    <text evidence="1">Belongs to the YciI family.</text>
</comment>
<name>A0A328U312_9BACL</name>
<sequence>MKIGFIGLGNMGLPMAINIKKAGFEVYGKNRSAGKEEEFKAQGGKTGLTLSEMASQLDIIVTCLPMPADVEEVYTGEEGLLNSAKKGLILIDCSTVSPGLSRNLYEQAMKAGAEFLDAPVSGGTTGAAAGTLSIMVGGREPIFQKAKPVLEAMGKQIYFVGDSGNGTVVKLINQLMVGIHSQAVAEAYALSRSAGLDNEMLFSILNNSFAQSRIMERHYSQFIAKDTFLPGFAMKLLAKDMNLAMELADSSSISLDAAASVQTLLKRAVQNGFGDLDMSGLYQYQLDREGENKEKLKHFAVFLPMLDADKSVQYRAEHLRFLDERRAAGMLHANGRFADGSGGLVIYRTSSYEETENWVKQDPYIVKGARNYEIHEWDIVLADR</sequence>
<dbReference type="SUPFAM" id="SSF48179">
    <property type="entry name" value="6-phosphogluconate dehydrogenase C-terminal domain-like"/>
    <property type="match status" value="1"/>
</dbReference>
<dbReference type="InterPro" id="IPR008927">
    <property type="entry name" value="6-PGluconate_DH-like_C_sf"/>
</dbReference>
<dbReference type="PROSITE" id="PS00895">
    <property type="entry name" value="3_HYDROXYISOBUT_DH"/>
    <property type="match status" value="1"/>
</dbReference>
<accession>A0A328U312</accession>
<dbReference type="InterPro" id="IPR013328">
    <property type="entry name" value="6PGD_dom2"/>
</dbReference>
<dbReference type="Pfam" id="PF03446">
    <property type="entry name" value="NAD_binding_2"/>
    <property type="match status" value="1"/>
</dbReference>
<evidence type="ECO:0000256" key="3">
    <source>
        <dbReference type="ARBA" id="ARBA00023027"/>
    </source>
</evidence>
<dbReference type="SUPFAM" id="SSF51735">
    <property type="entry name" value="NAD(P)-binding Rossmann-fold domains"/>
    <property type="match status" value="1"/>
</dbReference>
<dbReference type="Pfam" id="PF03795">
    <property type="entry name" value="YCII"/>
    <property type="match status" value="1"/>
</dbReference>
<reference evidence="7 8" key="1">
    <citation type="submission" date="2018-06" db="EMBL/GenBank/DDBJ databases">
        <title>Paenibacillus montanisoli sp. nov., isolated from mountain area soil.</title>
        <authorList>
            <person name="Wu M."/>
        </authorList>
    </citation>
    <scope>NUCLEOTIDE SEQUENCE [LARGE SCALE GENOMIC DNA]</scope>
    <source>
        <strain evidence="7 8">RA17</strain>
    </source>
</reference>
<dbReference type="InterPro" id="IPR011008">
    <property type="entry name" value="Dimeric_a/b-barrel"/>
</dbReference>
<dbReference type="Gene3D" id="1.10.1040.10">
    <property type="entry name" value="N-(1-d-carboxylethyl)-l-norvaline Dehydrogenase, domain 2"/>
    <property type="match status" value="1"/>
</dbReference>
<keyword evidence="2" id="KW-0560">Oxidoreductase</keyword>
<evidence type="ECO:0000259" key="6">
    <source>
        <dbReference type="Pfam" id="PF14833"/>
    </source>
</evidence>
<dbReference type="GO" id="GO:0016054">
    <property type="term" value="P:organic acid catabolic process"/>
    <property type="evidence" value="ECO:0007669"/>
    <property type="project" value="UniProtKB-ARBA"/>
</dbReference>
<dbReference type="Gene3D" id="3.30.70.1060">
    <property type="entry name" value="Dimeric alpha+beta barrel"/>
    <property type="match status" value="1"/>
</dbReference>
<dbReference type="GO" id="GO:0050661">
    <property type="term" value="F:NADP binding"/>
    <property type="evidence" value="ECO:0007669"/>
    <property type="project" value="InterPro"/>
</dbReference>
<evidence type="ECO:0000259" key="5">
    <source>
        <dbReference type="Pfam" id="PF03795"/>
    </source>
</evidence>
<dbReference type="InterPro" id="IPR036291">
    <property type="entry name" value="NAD(P)-bd_dom_sf"/>
</dbReference>
<dbReference type="Gene3D" id="3.40.50.720">
    <property type="entry name" value="NAD(P)-binding Rossmann-like Domain"/>
    <property type="match status" value="1"/>
</dbReference>
<dbReference type="InterPro" id="IPR002204">
    <property type="entry name" value="3-OH-isobutyrate_DH-rel_CS"/>
</dbReference>
<dbReference type="Pfam" id="PF14833">
    <property type="entry name" value="NAD_binding_11"/>
    <property type="match status" value="1"/>
</dbReference>
<dbReference type="OrthoDB" id="9786703at2"/>
<keyword evidence="8" id="KW-1185">Reference proteome</keyword>
<dbReference type="GO" id="GO:0051287">
    <property type="term" value="F:NAD binding"/>
    <property type="evidence" value="ECO:0007669"/>
    <property type="project" value="InterPro"/>
</dbReference>
<feature type="domain" description="3-hydroxyisobutyrate dehydrogenase-like NAD-binding" evidence="6">
    <location>
        <begin position="164"/>
        <end position="284"/>
    </location>
</feature>
<evidence type="ECO:0000259" key="4">
    <source>
        <dbReference type="Pfam" id="PF03446"/>
    </source>
</evidence>
<comment type="caution">
    <text evidence="7">The sequence shown here is derived from an EMBL/GenBank/DDBJ whole genome shotgun (WGS) entry which is preliminary data.</text>
</comment>
<proteinExistence type="inferred from homology"/>
<dbReference type="InterPro" id="IPR006115">
    <property type="entry name" value="6PGDH_NADP-bd"/>
</dbReference>
<dbReference type="PANTHER" id="PTHR22981:SF7">
    <property type="entry name" value="3-HYDROXYISOBUTYRATE DEHYDROGENASE, MITOCHONDRIAL"/>
    <property type="match status" value="1"/>
</dbReference>
<protein>
    <submittedName>
        <fullName evidence="7">NAD(P)-dependent oxidoreductase</fullName>
    </submittedName>
</protein>
<dbReference type="Proteomes" id="UP000249260">
    <property type="component" value="Unassembled WGS sequence"/>
</dbReference>
<dbReference type="EMBL" id="QLUW01000001">
    <property type="protein sequence ID" value="RAP77029.1"/>
    <property type="molecule type" value="Genomic_DNA"/>
</dbReference>
<dbReference type="PANTHER" id="PTHR22981">
    <property type="entry name" value="3-HYDROXYISOBUTYRATE DEHYDROGENASE-RELATED"/>
    <property type="match status" value="1"/>
</dbReference>
<evidence type="ECO:0000256" key="1">
    <source>
        <dbReference type="ARBA" id="ARBA00007689"/>
    </source>
</evidence>
<organism evidence="7 8">
    <name type="scientific">Paenibacillus montanisoli</name>
    <dbReference type="NCBI Taxonomy" id="2081970"/>
    <lineage>
        <taxon>Bacteria</taxon>
        <taxon>Bacillati</taxon>
        <taxon>Bacillota</taxon>
        <taxon>Bacilli</taxon>
        <taxon>Bacillales</taxon>
        <taxon>Paenibacillaceae</taxon>
        <taxon>Paenibacillus</taxon>
    </lineage>
</organism>
<dbReference type="InterPro" id="IPR029154">
    <property type="entry name" value="HIBADH-like_NADP-bd"/>
</dbReference>
<dbReference type="InterPro" id="IPR005545">
    <property type="entry name" value="YCII"/>
</dbReference>
<evidence type="ECO:0000256" key="2">
    <source>
        <dbReference type="ARBA" id="ARBA00023002"/>
    </source>
</evidence>
<dbReference type="SUPFAM" id="SSF54909">
    <property type="entry name" value="Dimeric alpha+beta barrel"/>
    <property type="match status" value="1"/>
</dbReference>
<evidence type="ECO:0000313" key="8">
    <source>
        <dbReference type="Proteomes" id="UP000249260"/>
    </source>
</evidence>
<feature type="domain" description="6-phosphogluconate dehydrogenase NADP-binding" evidence="4">
    <location>
        <begin position="2"/>
        <end position="161"/>
    </location>
</feature>
<dbReference type="GO" id="GO:0016616">
    <property type="term" value="F:oxidoreductase activity, acting on the CH-OH group of donors, NAD or NADP as acceptor"/>
    <property type="evidence" value="ECO:0007669"/>
    <property type="project" value="TreeGrafter"/>
</dbReference>
<gene>
    <name evidence="7" type="ORF">DL346_00540</name>
</gene>
<dbReference type="AlphaFoldDB" id="A0A328U312"/>
<feature type="domain" description="YCII-related" evidence="5">
    <location>
        <begin position="309"/>
        <end position="377"/>
    </location>
</feature>
<evidence type="ECO:0000313" key="7">
    <source>
        <dbReference type="EMBL" id="RAP77029.1"/>
    </source>
</evidence>
<keyword evidence="3" id="KW-0520">NAD</keyword>